<protein>
    <submittedName>
        <fullName evidence="6">Zinc transporter ZupT</fullName>
    </submittedName>
</protein>
<dbReference type="Pfam" id="PF02535">
    <property type="entry name" value="Zip"/>
    <property type="match status" value="1"/>
</dbReference>
<dbReference type="GO" id="GO:0016020">
    <property type="term" value="C:membrane"/>
    <property type="evidence" value="ECO:0007669"/>
    <property type="project" value="UniProtKB-SubCell"/>
</dbReference>
<sequence length="104" mass="10591">MGVALAVALHNIPEGLAVAAPVYAATGSRRKAVFWAGLSGMAEILGGLLAWLILGSLVSPVVMGAIMAAVAGIMVALSVDELMPLAKRSIRKATQAMVCCAVCR</sequence>
<accession>A0A3P8M185</accession>
<feature type="transmembrane region" description="Helical" evidence="5">
    <location>
        <begin position="61"/>
        <end position="79"/>
    </location>
</feature>
<keyword evidence="2 5" id="KW-0812">Transmembrane</keyword>
<evidence type="ECO:0000313" key="6">
    <source>
        <dbReference type="EMBL" id="VDR24593.1"/>
    </source>
</evidence>
<keyword evidence="3 5" id="KW-1133">Transmembrane helix</keyword>
<feature type="transmembrane region" description="Helical" evidence="5">
    <location>
        <begin position="33"/>
        <end position="54"/>
    </location>
</feature>
<gene>
    <name evidence="6" type="primary">zupT_1</name>
    <name evidence="6" type="ORF">NCTC13098_00889</name>
</gene>
<proteinExistence type="predicted"/>
<evidence type="ECO:0000313" key="7">
    <source>
        <dbReference type="Proteomes" id="UP000274346"/>
    </source>
</evidence>
<dbReference type="GO" id="GO:0046873">
    <property type="term" value="F:metal ion transmembrane transporter activity"/>
    <property type="evidence" value="ECO:0007669"/>
    <property type="project" value="InterPro"/>
</dbReference>
<dbReference type="EMBL" id="LR131271">
    <property type="protein sequence ID" value="VDR24593.1"/>
    <property type="molecule type" value="Genomic_DNA"/>
</dbReference>
<evidence type="ECO:0000256" key="3">
    <source>
        <dbReference type="ARBA" id="ARBA00022989"/>
    </source>
</evidence>
<comment type="subcellular location">
    <subcellularLocation>
        <location evidence="1">Membrane</location>
        <topology evidence="1">Multi-pass membrane protein</topology>
    </subcellularLocation>
</comment>
<dbReference type="KEGG" id="rtg:NCTC13098_00889"/>
<dbReference type="InterPro" id="IPR003689">
    <property type="entry name" value="ZIP"/>
</dbReference>
<name>A0A3P8M185_RAOTE</name>
<dbReference type="AlphaFoldDB" id="A0A3P8M185"/>
<dbReference type="Proteomes" id="UP000274346">
    <property type="component" value="Chromosome"/>
</dbReference>
<evidence type="ECO:0000256" key="4">
    <source>
        <dbReference type="ARBA" id="ARBA00023136"/>
    </source>
</evidence>
<reference evidence="6 7" key="1">
    <citation type="submission" date="2018-12" db="EMBL/GenBank/DDBJ databases">
        <authorList>
            <consortium name="Pathogen Informatics"/>
        </authorList>
    </citation>
    <scope>NUCLEOTIDE SEQUENCE [LARGE SCALE GENOMIC DNA]</scope>
    <source>
        <strain evidence="6 7">NCTC13098</strain>
    </source>
</reference>
<evidence type="ECO:0000256" key="5">
    <source>
        <dbReference type="SAM" id="Phobius"/>
    </source>
</evidence>
<keyword evidence="4 5" id="KW-0472">Membrane</keyword>
<evidence type="ECO:0000256" key="1">
    <source>
        <dbReference type="ARBA" id="ARBA00004141"/>
    </source>
</evidence>
<evidence type="ECO:0000256" key="2">
    <source>
        <dbReference type="ARBA" id="ARBA00022692"/>
    </source>
</evidence>
<organism evidence="6 7">
    <name type="scientific">Raoultella terrigena</name>
    <name type="common">Klebsiella terrigena</name>
    <dbReference type="NCBI Taxonomy" id="577"/>
    <lineage>
        <taxon>Bacteria</taxon>
        <taxon>Pseudomonadati</taxon>
        <taxon>Pseudomonadota</taxon>
        <taxon>Gammaproteobacteria</taxon>
        <taxon>Enterobacterales</taxon>
        <taxon>Enterobacteriaceae</taxon>
        <taxon>Klebsiella/Raoultella group</taxon>
        <taxon>Raoultella</taxon>
    </lineage>
</organism>